<accession>A0ABV0QNM6</accession>
<comment type="caution">
    <text evidence="1">The sequence shown here is derived from an EMBL/GenBank/DDBJ whole genome shotgun (WGS) entry which is preliminary data.</text>
</comment>
<evidence type="ECO:0000313" key="1">
    <source>
        <dbReference type="EMBL" id="MEQ2197409.1"/>
    </source>
</evidence>
<keyword evidence="2" id="KW-1185">Reference proteome</keyword>
<feature type="non-terminal residue" evidence="1">
    <location>
        <position position="1"/>
    </location>
</feature>
<evidence type="ECO:0000313" key="2">
    <source>
        <dbReference type="Proteomes" id="UP001434883"/>
    </source>
</evidence>
<sequence length="91" mass="10395">SAFLVCRERVGCHAFMHICAVGNAAIVLRMRLQVQVLKENWEKNGMVDEKGMILTRKDTGRSHKAMQYQVLTDVFDVICVLLVFSKKWIVA</sequence>
<name>A0ABV0QNM6_9TELE</name>
<proteinExistence type="predicted"/>
<dbReference type="EMBL" id="JAHRIN010017622">
    <property type="protein sequence ID" value="MEQ2197409.1"/>
    <property type="molecule type" value="Genomic_DNA"/>
</dbReference>
<gene>
    <name evidence="1" type="ORF">XENOCAPTIV_029003</name>
</gene>
<dbReference type="Proteomes" id="UP001434883">
    <property type="component" value="Unassembled WGS sequence"/>
</dbReference>
<organism evidence="1 2">
    <name type="scientific">Xenoophorus captivus</name>
    <dbReference type="NCBI Taxonomy" id="1517983"/>
    <lineage>
        <taxon>Eukaryota</taxon>
        <taxon>Metazoa</taxon>
        <taxon>Chordata</taxon>
        <taxon>Craniata</taxon>
        <taxon>Vertebrata</taxon>
        <taxon>Euteleostomi</taxon>
        <taxon>Actinopterygii</taxon>
        <taxon>Neopterygii</taxon>
        <taxon>Teleostei</taxon>
        <taxon>Neoteleostei</taxon>
        <taxon>Acanthomorphata</taxon>
        <taxon>Ovalentaria</taxon>
        <taxon>Atherinomorphae</taxon>
        <taxon>Cyprinodontiformes</taxon>
        <taxon>Goodeidae</taxon>
        <taxon>Xenoophorus</taxon>
    </lineage>
</organism>
<protein>
    <submittedName>
        <fullName evidence="1">Uncharacterized protein</fullName>
    </submittedName>
</protein>
<reference evidence="1 2" key="1">
    <citation type="submission" date="2021-06" db="EMBL/GenBank/DDBJ databases">
        <authorList>
            <person name="Palmer J.M."/>
        </authorList>
    </citation>
    <scope>NUCLEOTIDE SEQUENCE [LARGE SCALE GENOMIC DNA]</scope>
    <source>
        <strain evidence="1 2">XC_2019</strain>
        <tissue evidence="1">Muscle</tissue>
    </source>
</reference>